<comment type="caution">
    <text evidence="1">The sequence shown here is derived from an EMBL/GenBank/DDBJ whole genome shotgun (WGS) entry which is preliminary data.</text>
</comment>
<accession>A0ACC3SD23</accession>
<sequence length="281" mass="30970">MDLLARSNDALKANPVTGVDEALAAHGSDWLWAVMAIYIMALFGCLVMSFTGKEAERVFHYLFTFILLVGAITYFAQAADLGWSPVVQTDKLGNGTIRQILWVKYINWVVAWPSLALCLGLISGGSWTTIICNIATALQWPVCYLVGAFVTTSYKWGFFAFGTFGWLILAMSTINESRESAQLLGVDNDYIVLSVWLNVLWSLYPIAWSLSDGGNVIGITGAFVFFGILDVLMVPGLAFVVLFLSRKWDYRHLSIAFSDSRPSREMEVAAAFKPENSGSNA</sequence>
<dbReference type="EMBL" id="JAMKPW020000019">
    <property type="protein sequence ID" value="KAK8207972.1"/>
    <property type="molecule type" value="Genomic_DNA"/>
</dbReference>
<gene>
    <name evidence="1" type="ORF">M8818_004010</name>
</gene>
<evidence type="ECO:0000313" key="2">
    <source>
        <dbReference type="Proteomes" id="UP001320706"/>
    </source>
</evidence>
<evidence type="ECO:0000313" key="1">
    <source>
        <dbReference type="EMBL" id="KAK8207972.1"/>
    </source>
</evidence>
<dbReference type="Proteomes" id="UP001320706">
    <property type="component" value="Unassembled WGS sequence"/>
</dbReference>
<name>A0ACC3SD23_9PEZI</name>
<organism evidence="1 2">
    <name type="scientific">Zalaria obscura</name>
    <dbReference type="NCBI Taxonomy" id="2024903"/>
    <lineage>
        <taxon>Eukaryota</taxon>
        <taxon>Fungi</taxon>
        <taxon>Dikarya</taxon>
        <taxon>Ascomycota</taxon>
        <taxon>Pezizomycotina</taxon>
        <taxon>Dothideomycetes</taxon>
        <taxon>Dothideomycetidae</taxon>
        <taxon>Dothideales</taxon>
        <taxon>Zalariaceae</taxon>
        <taxon>Zalaria</taxon>
    </lineage>
</organism>
<protein>
    <submittedName>
        <fullName evidence="1">Uncharacterized protein</fullName>
    </submittedName>
</protein>
<proteinExistence type="predicted"/>
<reference evidence="1" key="1">
    <citation type="submission" date="2024-02" db="EMBL/GenBank/DDBJ databases">
        <title>Metagenome Assembled Genome of Zalaria obscura JY119.</title>
        <authorList>
            <person name="Vighnesh L."/>
            <person name="Jagadeeshwari U."/>
            <person name="Venkata Ramana C."/>
            <person name="Sasikala C."/>
        </authorList>
    </citation>
    <scope>NUCLEOTIDE SEQUENCE</scope>
    <source>
        <strain evidence="1">JY119</strain>
    </source>
</reference>
<keyword evidence="2" id="KW-1185">Reference proteome</keyword>